<dbReference type="SUPFAM" id="SSF50346">
    <property type="entry name" value="PRC-barrel domain"/>
    <property type="match status" value="2"/>
</dbReference>
<protein>
    <submittedName>
        <fullName evidence="3">PRC-barrel domain-containing protein</fullName>
    </submittedName>
</protein>
<feature type="transmembrane region" description="Helical" evidence="2">
    <location>
        <begin position="12"/>
        <end position="33"/>
    </location>
</feature>
<dbReference type="Gene3D" id="2.30.30.240">
    <property type="entry name" value="PRC-barrel domain"/>
    <property type="match status" value="2"/>
</dbReference>
<proteinExistence type="predicted"/>
<feature type="region of interest" description="Disordered" evidence="1">
    <location>
        <begin position="76"/>
        <end position="114"/>
    </location>
</feature>
<dbReference type="EMBL" id="FXAH01000012">
    <property type="protein sequence ID" value="SMF59767.1"/>
    <property type="molecule type" value="Genomic_DNA"/>
</dbReference>
<evidence type="ECO:0000313" key="3">
    <source>
        <dbReference type="EMBL" id="SMF59767.1"/>
    </source>
</evidence>
<dbReference type="PANTHER" id="PTHR36505">
    <property type="entry name" value="BLR1072 PROTEIN"/>
    <property type="match status" value="1"/>
</dbReference>
<dbReference type="PANTHER" id="PTHR36505:SF1">
    <property type="entry name" value="BLR1072 PROTEIN"/>
    <property type="match status" value="1"/>
</dbReference>
<dbReference type="Proteomes" id="UP000192911">
    <property type="component" value="Unassembled WGS sequence"/>
</dbReference>
<feature type="region of interest" description="Disordered" evidence="1">
    <location>
        <begin position="300"/>
        <end position="328"/>
    </location>
</feature>
<evidence type="ECO:0000256" key="2">
    <source>
        <dbReference type="SAM" id="Phobius"/>
    </source>
</evidence>
<evidence type="ECO:0000313" key="4">
    <source>
        <dbReference type="Proteomes" id="UP000192911"/>
    </source>
</evidence>
<dbReference type="OrthoDB" id="9085961at2"/>
<evidence type="ECO:0000256" key="1">
    <source>
        <dbReference type="SAM" id="MobiDB-lite"/>
    </source>
</evidence>
<dbReference type="PROSITE" id="PS51257">
    <property type="entry name" value="PROKAR_LIPOPROTEIN"/>
    <property type="match status" value="1"/>
</dbReference>
<dbReference type="GeneID" id="95551905"/>
<keyword evidence="4" id="KW-1185">Reference proteome</keyword>
<organism evidence="3 4">
    <name type="scientific">Trinickia caryophylli</name>
    <name type="common">Paraburkholderia caryophylli</name>
    <dbReference type="NCBI Taxonomy" id="28094"/>
    <lineage>
        <taxon>Bacteria</taxon>
        <taxon>Pseudomonadati</taxon>
        <taxon>Pseudomonadota</taxon>
        <taxon>Betaproteobacteria</taxon>
        <taxon>Burkholderiales</taxon>
        <taxon>Burkholderiaceae</taxon>
        <taxon>Trinickia</taxon>
    </lineage>
</organism>
<keyword evidence="2" id="KW-0812">Transmembrane</keyword>
<accession>A0A1X7FW82</accession>
<gene>
    <name evidence="3" type="ORF">SAMN06295900_11236</name>
</gene>
<dbReference type="RefSeq" id="WP_114717944.1">
    <property type="nucleotide sequence ID" value="NZ_BSQD01000012.1"/>
</dbReference>
<sequence>MRGGLSRRDVARGILVMAMLAMLAMLAGCGTLFGPRRPAAASGPTPAELLDAELQIPPQPSSEALGSVIVTAPLHEPQEARRAPPKPVHRRPPPPPKAAAETPPPPAPVVPPPIVASRLLSNDTRGLLDARVQRPDGKVIGRAIDVLVDRNGKPTEMLVNLSGFMGIGDRKVRFPWSAFAFNMTPQKASVTLGVAPGQPPAAGALGKKAARVAGGNDAPGLTGLIDVTVERPDGSRVGRVTDVLIDNHALPQAAVVDVGSLIHDRRRIAADWSALRFVPKSDGLTVRTDLTDAQIQAAPAFEPDQPVRAVSPFVPPRQPATPAAPQAR</sequence>
<keyword evidence="2" id="KW-0472">Membrane</keyword>
<name>A0A1X7FW82_TRICW</name>
<dbReference type="AlphaFoldDB" id="A0A1X7FW82"/>
<reference evidence="4" key="1">
    <citation type="submission" date="2017-04" db="EMBL/GenBank/DDBJ databases">
        <authorList>
            <person name="Varghese N."/>
            <person name="Submissions S."/>
        </authorList>
    </citation>
    <scope>NUCLEOTIDE SEQUENCE [LARGE SCALE GENOMIC DNA]</scope>
    <source>
        <strain evidence="4">Ballard 720</strain>
    </source>
</reference>
<feature type="compositionally biased region" description="Basic residues" evidence="1">
    <location>
        <begin position="83"/>
        <end position="92"/>
    </location>
</feature>
<dbReference type="InterPro" id="IPR011033">
    <property type="entry name" value="PRC_barrel-like_sf"/>
</dbReference>
<dbReference type="STRING" id="28094.SAMN06295900_11236"/>
<feature type="compositionally biased region" description="Pro residues" evidence="1">
    <location>
        <begin position="93"/>
        <end position="114"/>
    </location>
</feature>
<keyword evidence="2" id="KW-1133">Transmembrane helix</keyword>